<keyword evidence="2" id="KW-0441">Lipid A biosynthesis</keyword>
<organism evidence="6 7">
    <name type="scientific">Prevotella communis</name>
    <dbReference type="NCBI Taxonomy" id="2913614"/>
    <lineage>
        <taxon>Bacteria</taxon>
        <taxon>Pseudomonadati</taxon>
        <taxon>Bacteroidota</taxon>
        <taxon>Bacteroidia</taxon>
        <taxon>Bacteroidales</taxon>
        <taxon>Prevotellaceae</taxon>
        <taxon>Prevotella</taxon>
    </lineage>
</organism>
<evidence type="ECO:0000313" key="6">
    <source>
        <dbReference type="EMBL" id="SDO52547.1"/>
    </source>
</evidence>
<dbReference type="PANTHER" id="PTHR43378:SF2">
    <property type="entry name" value="UDP-3-O-ACYLGLUCOSAMINE N-ACYLTRANSFERASE 1, MITOCHONDRIAL-RELATED"/>
    <property type="match status" value="1"/>
</dbReference>
<accession>A0A1H0K9G2</accession>
<evidence type="ECO:0000256" key="4">
    <source>
        <dbReference type="ARBA" id="ARBA00023098"/>
    </source>
</evidence>
<evidence type="ECO:0000256" key="5">
    <source>
        <dbReference type="ARBA" id="ARBA00023315"/>
    </source>
</evidence>
<evidence type="ECO:0000256" key="3">
    <source>
        <dbReference type="ARBA" id="ARBA00022679"/>
    </source>
</evidence>
<dbReference type="PANTHER" id="PTHR43378">
    <property type="entry name" value="UDP-3-O-ACYLGLUCOSAMINE N-ACYLTRANSFERASE"/>
    <property type="match status" value="1"/>
</dbReference>
<dbReference type="Gene3D" id="2.160.10.10">
    <property type="entry name" value="Hexapeptide repeat proteins"/>
    <property type="match status" value="1"/>
</dbReference>
<dbReference type="OrthoDB" id="9801697at2"/>
<keyword evidence="5" id="KW-0012">Acyltransferase</keyword>
<dbReference type="RefSeq" id="WP_091854842.1">
    <property type="nucleotide sequence ID" value="NZ_FNIW01000024.1"/>
</dbReference>
<comment type="caution">
    <text evidence="6">The sequence shown here is derived from an EMBL/GenBank/DDBJ whole genome shotgun (WGS) entry which is preliminary data.</text>
</comment>
<dbReference type="InterPro" id="IPR011004">
    <property type="entry name" value="Trimer_LpxA-like_sf"/>
</dbReference>
<dbReference type="InterPro" id="IPR007691">
    <property type="entry name" value="LpxD"/>
</dbReference>
<evidence type="ECO:0000256" key="1">
    <source>
        <dbReference type="ARBA" id="ARBA00022516"/>
    </source>
</evidence>
<sequence length="305" mass="32823">MKVKRVEISQLIDFLGPELVRIEGCYSGAYIDNIPDPNHVLETSLDWVNSTKSNKQEIVENSPAKVMVVDPSVAYSDKLSSEWKVLLVVKDPRVTMAKIATHYFIEKKKPGVHPSAIVDKDAIIDSSAYIGPGCIVGKAKIGANTILMANVTIYDDVTIGDRCLIQAGVVIGTDGLGCSRDENGVLTKFPHLGGVQMGNDIEVGANSQIAKGSFSDTIIEDGCKMNGLCFIAHNCHLERNVWITGDTMLCGSVHVGKNTTIFSNVVVRDQGSIGSNVIIGMGSVVTKNIPDGETWLGNPAHKKEK</sequence>
<dbReference type="GO" id="GO:0016020">
    <property type="term" value="C:membrane"/>
    <property type="evidence" value="ECO:0007669"/>
    <property type="project" value="GOC"/>
</dbReference>
<dbReference type="AlphaFoldDB" id="A0A1H0K9G2"/>
<protein>
    <submittedName>
        <fullName evidence="6">UDP-3-O-[3-hydroxymyristoyl] glucosamine N-acyltransferase</fullName>
    </submittedName>
</protein>
<keyword evidence="3" id="KW-0808">Transferase</keyword>
<dbReference type="EMBL" id="FNIW01000024">
    <property type="protein sequence ID" value="SDO52547.1"/>
    <property type="molecule type" value="Genomic_DNA"/>
</dbReference>
<gene>
    <name evidence="6" type="ORF">SAMN04487900_12419</name>
</gene>
<dbReference type="CDD" id="cd03352">
    <property type="entry name" value="LbH_LpxD"/>
    <property type="match status" value="1"/>
</dbReference>
<evidence type="ECO:0000313" key="7">
    <source>
        <dbReference type="Proteomes" id="UP000199134"/>
    </source>
</evidence>
<proteinExistence type="predicted"/>
<dbReference type="SUPFAM" id="SSF51161">
    <property type="entry name" value="Trimeric LpxA-like enzymes"/>
    <property type="match status" value="1"/>
</dbReference>
<dbReference type="InterPro" id="IPR001451">
    <property type="entry name" value="Hexapep"/>
</dbReference>
<keyword evidence="1" id="KW-0444">Lipid biosynthesis</keyword>
<dbReference type="Pfam" id="PF00132">
    <property type="entry name" value="Hexapep"/>
    <property type="match status" value="1"/>
</dbReference>
<evidence type="ECO:0000256" key="2">
    <source>
        <dbReference type="ARBA" id="ARBA00022556"/>
    </source>
</evidence>
<name>A0A1H0K9G2_9BACT</name>
<reference evidence="7" key="1">
    <citation type="submission" date="2016-10" db="EMBL/GenBank/DDBJ databases">
        <authorList>
            <person name="de Groot N.N."/>
        </authorList>
    </citation>
    <scope>NUCLEOTIDE SEQUENCE [LARGE SCALE GENOMIC DNA]</scope>
    <source>
        <strain evidence="7">BP1-145</strain>
    </source>
</reference>
<keyword evidence="4" id="KW-0443">Lipid metabolism</keyword>
<dbReference type="GO" id="GO:0009245">
    <property type="term" value="P:lipid A biosynthetic process"/>
    <property type="evidence" value="ECO:0007669"/>
    <property type="project" value="UniProtKB-KW"/>
</dbReference>
<dbReference type="Proteomes" id="UP000199134">
    <property type="component" value="Unassembled WGS sequence"/>
</dbReference>
<dbReference type="GO" id="GO:0016410">
    <property type="term" value="F:N-acyltransferase activity"/>
    <property type="evidence" value="ECO:0007669"/>
    <property type="project" value="InterPro"/>
</dbReference>